<sequence length="558" mass="64411">MAQTTEINMEKVTTWVADKKTTCMRAFFYHFYEIYDKHLKEISLCTKVEEYMKHEEYILGHEAWTTGKIPVSINKTETKVPAAHYFVAIFLIKWAGERFKKIIEEILQDTRIAALEKEQIKIQHLEMSKENDDPKKKVADSTPTISSSGLTITDLENRIRNLEADVMVKERIILEKNEVKILWGKINTLGKKEENATTQVMNMDVDNKKLKDQRVKIGDSDNYRLGRDFAERPRDITLHDIPGYWSDVEIYELLNTNVSMIEYMRTKRCYKYKTVRVTLRFSKRTNRFTKVKAKFRWQASKRLEDNAPDDDNLVIKDLVNRYNAFFGKIELMGREMDLTSAIANSTECNDVGYRLILKNQDDYIDDNGELQTQFEISIFYYAVHGQDFTGPNGTQINFSPSRKTGSNKFTEYKVYKDPPPLEQERPPPPLPPPPPPPPPLEQEQQPSPPPDQPLPGQSPPPPIEVYVIVIQVPGLSNEDEIEINLSKEILTISGVLVDEPSLGTKIYNNWITGTFSLSFELKEMIDLKSNNNSINIQNGLITIILKKFFSKLLKLRKA</sequence>
<keyword evidence="5" id="KW-1185">Reference proteome</keyword>
<comment type="caution">
    <text evidence="4">The sequence shown here is derived from an EMBL/GenBank/DDBJ whole genome shotgun (WGS) entry which is preliminary data.</text>
</comment>
<feature type="compositionally biased region" description="Pro residues" evidence="2">
    <location>
        <begin position="417"/>
        <end position="459"/>
    </location>
</feature>
<dbReference type="VEuPathDB" id="FungiDB:FUN_005371"/>
<dbReference type="GO" id="GO:0005884">
    <property type="term" value="C:actin filament"/>
    <property type="evidence" value="ECO:0007669"/>
    <property type="project" value="TreeGrafter"/>
</dbReference>
<feature type="domain" description="SHSP" evidence="3">
    <location>
        <begin position="445"/>
        <end position="558"/>
    </location>
</feature>
<accession>A0A2I1HCV2</accession>
<feature type="region of interest" description="Disordered" evidence="2">
    <location>
        <begin position="392"/>
        <end position="459"/>
    </location>
</feature>
<dbReference type="PANTHER" id="PTHR45691">
    <property type="entry name" value="PROTEIN DIAPHANOUS"/>
    <property type="match status" value="1"/>
</dbReference>
<dbReference type="Proteomes" id="UP000234323">
    <property type="component" value="Unassembled WGS sequence"/>
</dbReference>
<dbReference type="InterPro" id="IPR051412">
    <property type="entry name" value="Formin_Homology_Diaphanous_sf"/>
</dbReference>
<dbReference type="AlphaFoldDB" id="A0A2I1HCV2"/>
<evidence type="ECO:0000313" key="4">
    <source>
        <dbReference type="EMBL" id="PKY56689.1"/>
    </source>
</evidence>
<feature type="compositionally biased region" description="Basic and acidic residues" evidence="2">
    <location>
        <begin position="125"/>
        <end position="139"/>
    </location>
</feature>
<feature type="compositionally biased region" description="Polar residues" evidence="2">
    <location>
        <begin position="392"/>
        <end position="409"/>
    </location>
</feature>
<comment type="similarity">
    <text evidence="1">Belongs to the small heat shock protein (HSP20) family.</text>
</comment>
<evidence type="ECO:0000256" key="2">
    <source>
        <dbReference type="SAM" id="MobiDB-lite"/>
    </source>
</evidence>
<evidence type="ECO:0000256" key="1">
    <source>
        <dbReference type="PROSITE-ProRule" id="PRU00285"/>
    </source>
</evidence>
<proteinExistence type="inferred from homology"/>
<name>A0A2I1HCV2_9GLOM</name>
<dbReference type="GO" id="GO:0030041">
    <property type="term" value="P:actin filament polymerization"/>
    <property type="evidence" value="ECO:0007669"/>
    <property type="project" value="TreeGrafter"/>
</dbReference>
<protein>
    <recommendedName>
        <fullName evidence="3">SHSP domain-containing protein</fullName>
    </recommendedName>
</protein>
<dbReference type="VEuPathDB" id="FungiDB:RhiirFUN_000775"/>
<dbReference type="CDD" id="cd06464">
    <property type="entry name" value="ACD_sHsps-like"/>
    <property type="match status" value="1"/>
</dbReference>
<dbReference type="SUPFAM" id="SSF49764">
    <property type="entry name" value="HSP20-like chaperones"/>
    <property type="match status" value="1"/>
</dbReference>
<dbReference type="VEuPathDB" id="FungiDB:RhiirA1_542141"/>
<dbReference type="PROSITE" id="PS01031">
    <property type="entry name" value="SHSP"/>
    <property type="match status" value="1"/>
</dbReference>
<evidence type="ECO:0000259" key="3">
    <source>
        <dbReference type="PROSITE" id="PS01031"/>
    </source>
</evidence>
<dbReference type="InterPro" id="IPR002068">
    <property type="entry name" value="A-crystallin/Hsp20_dom"/>
</dbReference>
<dbReference type="PANTHER" id="PTHR45691:SF6">
    <property type="entry name" value="PROTEIN DIAPHANOUS"/>
    <property type="match status" value="1"/>
</dbReference>
<dbReference type="InterPro" id="IPR008978">
    <property type="entry name" value="HSP20-like_chaperone"/>
</dbReference>
<dbReference type="EMBL" id="LLXI01002270">
    <property type="protein sequence ID" value="PKY56689.1"/>
    <property type="molecule type" value="Genomic_DNA"/>
</dbReference>
<dbReference type="Gene3D" id="2.60.40.790">
    <property type="match status" value="1"/>
</dbReference>
<evidence type="ECO:0000313" key="5">
    <source>
        <dbReference type="Proteomes" id="UP000234323"/>
    </source>
</evidence>
<feature type="region of interest" description="Disordered" evidence="2">
    <location>
        <begin position="125"/>
        <end position="144"/>
    </location>
</feature>
<gene>
    <name evidence="4" type="ORF">RhiirA4_477158</name>
</gene>
<reference evidence="4 5" key="1">
    <citation type="submission" date="2015-10" db="EMBL/GenBank/DDBJ databases">
        <title>Genome analyses suggest a sexual origin of heterokaryosis in a supposedly ancient asexual fungus.</title>
        <authorList>
            <person name="Ropars J."/>
            <person name="Sedzielewska K."/>
            <person name="Noel J."/>
            <person name="Charron P."/>
            <person name="Farinelli L."/>
            <person name="Marton T."/>
            <person name="Kruger M."/>
            <person name="Pelin A."/>
            <person name="Brachmann A."/>
            <person name="Corradi N."/>
        </authorList>
    </citation>
    <scope>NUCLEOTIDE SEQUENCE [LARGE SCALE GENOMIC DNA]</scope>
    <source>
        <strain evidence="4 5">A4</strain>
    </source>
</reference>
<organism evidence="4 5">
    <name type="scientific">Rhizophagus irregularis</name>
    <dbReference type="NCBI Taxonomy" id="588596"/>
    <lineage>
        <taxon>Eukaryota</taxon>
        <taxon>Fungi</taxon>
        <taxon>Fungi incertae sedis</taxon>
        <taxon>Mucoromycota</taxon>
        <taxon>Glomeromycotina</taxon>
        <taxon>Glomeromycetes</taxon>
        <taxon>Glomerales</taxon>
        <taxon>Glomeraceae</taxon>
        <taxon>Rhizophagus</taxon>
    </lineage>
</organism>